<comment type="caution">
    <text evidence="5">The sequence shown here is derived from an EMBL/GenBank/DDBJ whole genome shotgun (WGS) entry which is preliminary data.</text>
</comment>
<keyword evidence="4" id="KW-1133">Transmembrane helix</keyword>
<dbReference type="PANTHER" id="PTHR33365:SF11">
    <property type="entry name" value="TAT PATHWAY SIGNAL SEQUENCE"/>
    <property type="match status" value="1"/>
</dbReference>
<comment type="similarity">
    <text evidence="3">Belongs to the ustYa family.</text>
</comment>
<gene>
    <name evidence="5" type="ORF">IEO21_07267</name>
</gene>
<dbReference type="GO" id="GO:0043386">
    <property type="term" value="P:mycotoxin biosynthetic process"/>
    <property type="evidence" value="ECO:0007669"/>
    <property type="project" value="InterPro"/>
</dbReference>
<dbReference type="AlphaFoldDB" id="A0A8H7NYD0"/>
<reference evidence="5" key="2">
    <citation type="journal article" name="Front. Microbiol.">
        <title>Degradative Capacity of Two Strains of Rhodonia placenta: From Phenotype to Genotype.</title>
        <authorList>
            <person name="Kolle M."/>
            <person name="Horta M.A.C."/>
            <person name="Nowrousian M."/>
            <person name="Ohm R.A."/>
            <person name="Benz J.P."/>
            <person name="Pilgard A."/>
        </authorList>
    </citation>
    <scope>NUCLEOTIDE SEQUENCE</scope>
    <source>
        <strain evidence="5">FPRL280</strain>
    </source>
</reference>
<dbReference type="Pfam" id="PF11807">
    <property type="entry name" value="UstYa"/>
    <property type="match status" value="1"/>
</dbReference>
<keyword evidence="4" id="KW-0812">Transmembrane</keyword>
<accession>A0A8H7NYD0</accession>
<evidence type="ECO:0000313" key="5">
    <source>
        <dbReference type="EMBL" id="KAF9809792.1"/>
    </source>
</evidence>
<reference evidence="5" key="1">
    <citation type="submission" date="2020-11" db="EMBL/GenBank/DDBJ databases">
        <authorList>
            <person name="Koelle M."/>
            <person name="Horta M.A.C."/>
            <person name="Nowrousian M."/>
            <person name="Ohm R.A."/>
            <person name="Benz P."/>
            <person name="Pilgard A."/>
        </authorList>
    </citation>
    <scope>NUCLEOTIDE SEQUENCE</scope>
    <source>
        <strain evidence="5">FPRL280</strain>
    </source>
</reference>
<evidence type="ECO:0000256" key="2">
    <source>
        <dbReference type="ARBA" id="ARBA00023002"/>
    </source>
</evidence>
<feature type="transmembrane region" description="Helical" evidence="4">
    <location>
        <begin position="12"/>
        <end position="31"/>
    </location>
</feature>
<evidence type="ECO:0000256" key="1">
    <source>
        <dbReference type="ARBA" id="ARBA00004685"/>
    </source>
</evidence>
<sequence length="220" mass="25450">MIHSGACARLWGTLLLVASIIYFNVTLFDTAKKVAAAKRLSTRRYNEKSRQEYTWIGSDFPRYLPVDAGPVKMVAEESVHYSLTNPEAYEEWLWTAPLVGDNHVRLGPDKRMFAVPMFHELHCLRNMRSAMEDGLATLNPVYQGHIHHCFNYLRQWTLCSADATLEPGDFTTRNFSIERVGGTYDCLDWEPVYRMTEDNWGSWERFRDEHGLAEALPVER</sequence>
<name>A0A8H7NYD0_9APHY</name>
<evidence type="ECO:0000256" key="3">
    <source>
        <dbReference type="ARBA" id="ARBA00035112"/>
    </source>
</evidence>
<evidence type="ECO:0008006" key="7">
    <source>
        <dbReference type="Google" id="ProtNLM"/>
    </source>
</evidence>
<organism evidence="5 6">
    <name type="scientific">Rhodonia placenta</name>
    <dbReference type="NCBI Taxonomy" id="104341"/>
    <lineage>
        <taxon>Eukaryota</taxon>
        <taxon>Fungi</taxon>
        <taxon>Dikarya</taxon>
        <taxon>Basidiomycota</taxon>
        <taxon>Agaricomycotina</taxon>
        <taxon>Agaricomycetes</taxon>
        <taxon>Polyporales</taxon>
        <taxon>Adustoporiaceae</taxon>
        <taxon>Rhodonia</taxon>
    </lineage>
</organism>
<proteinExistence type="inferred from homology"/>
<dbReference type="EMBL" id="JADOXO010000196">
    <property type="protein sequence ID" value="KAF9809792.1"/>
    <property type="molecule type" value="Genomic_DNA"/>
</dbReference>
<evidence type="ECO:0000313" key="6">
    <source>
        <dbReference type="Proteomes" id="UP000639403"/>
    </source>
</evidence>
<comment type="pathway">
    <text evidence="1">Mycotoxin biosynthesis.</text>
</comment>
<dbReference type="GO" id="GO:0016491">
    <property type="term" value="F:oxidoreductase activity"/>
    <property type="evidence" value="ECO:0007669"/>
    <property type="project" value="UniProtKB-KW"/>
</dbReference>
<protein>
    <recommendedName>
        <fullName evidence="7">Oxidase ustYa</fullName>
    </recommendedName>
</protein>
<dbReference type="InterPro" id="IPR021765">
    <property type="entry name" value="UstYa-like"/>
</dbReference>
<keyword evidence="4" id="KW-0472">Membrane</keyword>
<keyword evidence="2" id="KW-0560">Oxidoreductase</keyword>
<dbReference type="PANTHER" id="PTHR33365">
    <property type="entry name" value="YALI0B05434P"/>
    <property type="match status" value="1"/>
</dbReference>
<dbReference type="Proteomes" id="UP000639403">
    <property type="component" value="Unassembled WGS sequence"/>
</dbReference>
<evidence type="ECO:0000256" key="4">
    <source>
        <dbReference type="SAM" id="Phobius"/>
    </source>
</evidence>